<dbReference type="Proteomes" id="UP000430202">
    <property type="component" value="Unassembled WGS sequence"/>
</dbReference>
<evidence type="ECO:0000313" key="1">
    <source>
        <dbReference type="EMBL" id="VXB95085.1"/>
    </source>
</evidence>
<accession>A0A653UN84</accession>
<dbReference type="AlphaFoldDB" id="A0A653UN84"/>
<reference evidence="1 2" key="1">
    <citation type="submission" date="2019-10" db="EMBL/GenBank/DDBJ databases">
        <authorList>
            <person name="Karimi E."/>
        </authorList>
    </citation>
    <scope>NUCLEOTIDE SEQUENCE [LARGE SCALE GENOMIC DNA]</scope>
    <source>
        <strain evidence="1">Maribacter sp. 151</strain>
    </source>
</reference>
<gene>
    <name evidence="1" type="ORF">MARI151_50198</name>
</gene>
<name>A0A653UN84_9FLAO</name>
<protein>
    <submittedName>
        <fullName evidence="1">Uncharacterized protein</fullName>
    </submittedName>
</protein>
<evidence type="ECO:0000313" key="2">
    <source>
        <dbReference type="Proteomes" id="UP000430202"/>
    </source>
</evidence>
<sequence length="38" mass="4453">MIFGFFEANAVSRKFELCFSVEQETIMAQQMKSIQCFI</sequence>
<proteinExistence type="predicted"/>
<dbReference type="EMBL" id="CABWLR010000005">
    <property type="protein sequence ID" value="VXB95085.1"/>
    <property type="molecule type" value="Genomic_DNA"/>
</dbReference>
<organism evidence="1 2">
    <name type="scientific">Maribacter litoralis</name>
    <dbReference type="NCBI Taxonomy" id="2059726"/>
    <lineage>
        <taxon>Bacteria</taxon>
        <taxon>Pseudomonadati</taxon>
        <taxon>Bacteroidota</taxon>
        <taxon>Flavobacteriia</taxon>
        <taxon>Flavobacteriales</taxon>
        <taxon>Flavobacteriaceae</taxon>
        <taxon>Maribacter</taxon>
    </lineage>
</organism>
<keyword evidence="2" id="KW-1185">Reference proteome</keyword>